<evidence type="ECO:0000313" key="3">
    <source>
        <dbReference type="Proteomes" id="UP000298784"/>
    </source>
</evidence>
<dbReference type="SMART" id="SM00060">
    <property type="entry name" value="FN3"/>
    <property type="match status" value="3"/>
</dbReference>
<dbReference type="EMBL" id="MK757449">
    <property type="protein sequence ID" value="QCG78322.1"/>
    <property type="molecule type" value="Genomic_DNA"/>
</dbReference>
<gene>
    <name evidence="2" type="primary">36</name>
    <name evidence="2" type="ORF">SEA_AKONI_36</name>
</gene>
<accession>A0A4D6TFE9</accession>
<dbReference type="GeneID" id="55615775"/>
<evidence type="ECO:0000313" key="2">
    <source>
        <dbReference type="EMBL" id="QCG78322.1"/>
    </source>
</evidence>
<dbReference type="KEGG" id="vg:55615775"/>
<keyword evidence="3" id="KW-1185">Reference proteome</keyword>
<sequence>MASWDHRAGTSNGAYQLYLYVTEMSFDNTDRGITYLNWELGIIKVGSSGGFASTSNNTAWSVSMHGSGGNNGDQNSTGGFSFAAGDAIGTRRVIATGANWSFIHNADYSGQLSINTFAAVQTNISLGNAQIGWGNVAFTTFYRDSPAPPAPTLVSRDSDTQLTIKGYNSYDWGLGGVAPAHVLAQSDVSNMSANRVDTVYPTTGGGQGHNVVRSGLTPHKTYYFTSNTRARTGNYAGSGVLTVHARPSKPSPPEVSSKTSTSLNLTTAAPSYVGGGLTQRETQLSLDGTFATVLQTSTHLTAPVFNDLTRVQPYKLRTRVHNGVNWSDWSDVATINTPGTPPTAPTGYTVYDIASTSAKVSLGSIADNGGAVPTQARVKVSTTQSDAGLIKTVTTPSWSPTRITGLTENTQYYVSEAAYNAVENGGWGPYGAWVPLKTTNLVPNGPVLSLDSASGSFVTLEWVAPTDLNGATIANYKLRVGSNEALTANVQEFTVPADTFSQVVTGLTPASNYWAEVWTETDKGRGSGSALFAFSTTGGGGSTSGLWLNIAGVNTFCEVWYSGADGVPKLCEVWHSGADGTPKLCGA</sequence>
<feature type="domain" description="Fibronectin type-III" evidence="1">
    <location>
        <begin position="341"/>
        <end position="441"/>
    </location>
</feature>
<organism evidence="2 3">
    <name type="scientific">Microbacterium phage Akoni</name>
    <dbReference type="NCBI Taxonomy" id="2565510"/>
    <lineage>
        <taxon>Viruses</taxon>
        <taxon>Duplodnaviria</taxon>
        <taxon>Heunggongvirae</taxon>
        <taxon>Uroviricota</taxon>
        <taxon>Caudoviricetes</taxon>
        <taxon>Eekayvirinae</taxon>
        <taxon>Akonivirus</taxon>
        <taxon>Akonivirus akoni</taxon>
    </lineage>
</organism>
<dbReference type="RefSeq" id="YP_009845417.1">
    <property type="nucleotide sequence ID" value="NC_048761.1"/>
</dbReference>
<proteinExistence type="predicted"/>
<dbReference type="InterPro" id="IPR003961">
    <property type="entry name" value="FN3_dom"/>
</dbReference>
<dbReference type="Gene3D" id="2.60.40.10">
    <property type="entry name" value="Immunoglobulins"/>
    <property type="match status" value="3"/>
</dbReference>
<reference evidence="2 3" key="1">
    <citation type="submission" date="2019-04" db="EMBL/GenBank/DDBJ databases">
        <authorList>
            <person name="Fakhre F."/>
            <person name="Gonzalez R.M."/>
            <person name="Howells E.K."/>
            <person name="Otero L.A."/>
            <person name="Pegoraro K.N."/>
            <person name="Robichaux K.C."/>
            <person name="Rodier A."/>
            <person name="Sadowski C.L."/>
            <person name="Carter V.P."/>
            <person name="Gray A.D."/>
            <person name="Klein G.C."/>
            <person name="Lebosada C."/>
            <person name="Miklaszewski C.M."/>
            <person name="Sutton S.N."/>
            <person name="Pollenz R.S."/>
            <person name="Garlena R.A."/>
            <person name="Russell D.A."/>
            <person name="Pope W.H."/>
            <person name="Jacobs-Sera D."/>
            <person name="Hatfull G.F."/>
        </authorList>
    </citation>
    <scope>NUCLEOTIDE SEQUENCE [LARGE SCALE GENOMIC DNA]</scope>
</reference>
<feature type="domain" description="Fibronectin type-III" evidence="1">
    <location>
        <begin position="249"/>
        <end position="340"/>
    </location>
</feature>
<dbReference type="CDD" id="cd00063">
    <property type="entry name" value="FN3"/>
    <property type="match status" value="3"/>
</dbReference>
<dbReference type="InterPro" id="IPR013783">
    <property type="entry name" value="Ig-like_fold"/>
</dbReference>
<dbReference type="Proteomes" id="UP000298784">
    <property type="component" value="Segment"/>
</dbReference>
<name>A0A4D6TFE9_9CAUD</name>
<dbReference type="InterPro" id="IPR036116">
    <property type="entry name" value="FN3_sf"/>
</dbReference>
<protein>
    <submittedName>
        <fullName evidence="2">Minor tail protein</fullName>
    </submittedName>
</protein>
<dbReference type="SUPFAM" id="SSF49265">
    <property type="entry name" value="Fibronectin type III"/>
    <property type="match status" value="2"/>
</dbReference>
<feature type="domain" description="Fibronectin type-III" evidence="1">
    <location>
        <begin position="442"/>
        <end position="539"/>
    </location>
</feature>
<evidence type="ECO:0000259" key="1">
    <source>
        <dbReference type="PROSITE" id="PS50853"/>
    </source>
</evidence>
<dbReference type="PROSITE" id="PS50853">
    <property type="entry name" value="FN3"/>
    <property type="match status" value="3"/>
</dbReference>